<name>A0A9W7WMP6_TRIRA</name>
<dbReference type="SUPFAM" id="SSF46689">
    <property type="entry name" value="Homeodomain-like"/>
    <property type="match status" value="1"/>
</dbReference>
<dbReference type="Proteomes" id="UP001059041">
    <property type="component" value="Linkage Group LG10"/>
</dbReference>
<dbReference type="PANTHER" id="PTHR46564">
    <property type="entry name" value="TRANSPOSASE"/>
    <property type="match status" value="1"/>
</dbReference>
<dbReference type="PANTHER" id="PTHR46564:SF1">
    <property type="entry name" value="TRANSPOSASE"/>
    <property type="match status" value="1"/>
</dbReference>
<dbReference type="EMBL" id="JAFHDT010000010">
    <property type="protein sequence ID" value="KAI7805020.1"/>
    <property type="molecule type" value="Genomic_DNA"/>
</dbReference>
<accession>A0A9W7WMP6</accession>
<evidence type="ECO:0000313" key="3">
    <source>
        <dbReference type="Proteomes" id="UP001059041"/>
    </source>
</evidence>
<proteinExistence type="predicted"/>
<protein>
    <recommendedName>
        <fullName evidence="1">Tc1-like transposase DDE domain-containing protein</fullName>
    </recommendedName>
</protein>
<dbReference type="GO" id="GO:0003676">
    <property type="term" value="F:nucleic acid binding"/>
    <property type="evidence" value="ECO:0007669"/>
    <property type="project" value="InterPro"/>
</dbReference>
<gene>
    <name evidence="2" type="ORF">IRJ41_024420</name>
</gene>
<dbReference type="InterPro" id="IPR009057">
    <property type="entry name" value="Homeodomain-like_sf"/>
</dbReference>
<evidence type="ECO:0000259" key="1">
    <source>
        <dbReference type="Pfam" id="PF13358"/>
    </source>
</evidence>
<dbReference type="InterPro" id="IPR036397">
    <property type="entry name" value="RNaseH_sf"/>
</dbReference>
<dbReference type="NCBIfam" id="NF033545">
    <property type="entry name" value="transpos_IS630"/>
    <property type="match status" value="1"/>
</dbReference>
<keyword evidence="3" id="KW-1185">Reference proteome</keyword>
<dbReference type="Gene3D" id="3.30.420.10">
    <property type="entry name" value="Ribonuclease H-like superfamily/Ribonuclease H"/>
    <property type="match status" value="1"/>
</dbReference>
<feature type="domain" description="Tc1-like transposase DDE" evidence="1">
    <location>
        <begin position="137"/>
        <end position="275"/>
    </location>
</feature>
<reference evidence="2" key="1">
    <citation type="submission" date="2021-02" db="EMBL/GenBank/DDBJ databases">
        <title>Comparative genomics reveals that relaxation of natural selection precedes convergent phenotypic evolution of cavefish.</title>
        <authorList>
            <person name="Peng Z."/>
        </authorList>
    </citation>
    <scope>NUCLEOTIDE SEQUENCE</scope>
    <source>
        <tissue evidence="2">Muscle</tissue>
    </source>
</reference>
<evidence type="ECO:0000313" key="2">
    <source>
        <dbReference type="EMBL" id="KAI7805020.1"/>
    </source>
</evidence>
<dbReference type="InterPro" id="IPR047655">
    <property type="entry name" value="Transpos_IS630-like"/>
</dbReference>
<organism evidence="2 3">
    <name type="scientific">Triplophysa rosa</name>
    <name type="common">Cave loach</name>
    <dbReference type="NCBI Taxonomy" id="992332"/>
    <lineage>
        <taxon>Eukaryota</taxon>
        <taxon>Metazoa</taxon>
        <taxon>Chordata</taxon>
        <taxon>Craniata</taxon>
        <taxon>Vertebrata</taxon>
        <taxon>Euteleostomi</taxon>
        <taxon>Actinopterygii</taxon>
        <taxon>Neopterygii</taxon>
        <taxon>Teleostei</taxon>
        <taxon>Ostariophysi</taxon>
        <taxon>Cypriniformes</taxon>
        <taxon>Nemacheilidae</taxon>
        <taxon>Triplophysa</taxon>
    </lineage>
</organism>
<comment type="caution">
    <text evidence="2">The sequence shown here is derived from an EMBL/GenBank/DDBJ whole genome shotgun (WGS) entry which is preliminary data.</text>
</comment>
<dbReference type="InterPro" id="IPR038717">
    <property type="entry name" value="Tc1-like_DDE_dom"/>
</dbReference>
<dbReference type="Pfam" id="PF13358">
    <property type="entry name" value="DDE_3"/>
    <property type="match status" value="1"/>
</dbReference>
<sequence length="339" mass="39535">MREAGLRVQPNLSRFTVASIIRTFRNENRVERQRHHGGRGRLFTDVQETAIINMVLANNAIRIREIREHILNNDTIFNNINAVSLSTIQRILQRQQVTMKQLYKVPFERNSNRVKNLRHDFVERVLEMDAHVIRHEFIYVDEVGFNLTKTRRRGRNVIGQRAITNIPGQHGGNITMCAAITQNGVLHHNATLGPYNTGHMLTFLDAIYTLLVPDPDQEPARFVVTWDNVSFHRAVLVQNWFATHPQFVVLYLPPYSPFLNPIEEFFSAWRWKVYDRQPYARMALLQAMEDACGDIEVASVQGWIRHARRYFPRCLARENVSCDVDEVLWPDPARRRDEA</sequence>
<dbReference type="AlphaFoldDB" id="A0A9W7WMP6"/>